<dbReference type="Proteomes" id="UP000033607">
    <property type="component" value="Unassembled WGS sequence"/>
</dbReference>
<protein>
    <submittedName>
        <fullName evidence="1">Uncharacterized protein</fullName>
    </submittedName>
</protein>
<dbReference type="AlphaFoldDB" id="A0A0F5YBG3"/>
<dbReference type="RefSeq" id="WP_046280797.1">
    <property type="nucleotide sequence ID" value="NZ_LATL02000119.1"/>
</dbReference>
<gene>
    <name evidence="1" type="ORF">WN50_22305</name>
</gene>
<evidence type="ECO:0000313" key="1">
    <source>
        <dbReference type="EMBL" id="KKD35972.1"/>
    </source>
</evidence>
<dbReference type="OrthoDB" id="580965at2"/>
<sequence>MINSIGFNSIRSSDEQKLYAHLQYYCETESPQQLIQRFRSLFLGEVEYPDPEIWAALSRVVDADFSHQECSHILNRCCYILINRWLKRRKCQWAIYELVQLFELLPTGLPPCWTAQRLRSLVKRFIQSEQYHALRRLAKAFKDCKNTESNEAKTLDTLIIRYPYLYEHFFLTDDSTDEQRQEIRMMRHRSQSQFDDDLHQYVTDRTHCAEQGLILLPTKNPTLLCEQKYYSAVNHFTSKVDGQHSYPELAQQFVQQSRQTRSYRTFKEELYEYLSSSIDPKYGKNSFNKRLYQVLQETLSHNDSQKVNDALMAGTCRKIFNFMVVESSQKPSHFVFVDLLNNLGATSVIGALLKLVLISRKVKGDLEKRFSVLFNHYANFTKEKVFWLVEALENVNIAFSLNFSSKKLLF</sequence>
<evidence type="ECO:0000313" key="2">
    <source>
        <dbReference type="Proteomes" id="UP000033607"/>
    </source>
</evidence>
<organism evidence="1 2">
    <name type="scientific">Limnoraphis robusta CS-951</name>
    <dbReference type="NCBI Taxonomy" id="1637645"/>
    <lineage>
        <taxon>Bacteria</taxon>
        <taxon>Bacillati</taxon>
        <taxon>Cyanobacteriota</taxon>
        <taxon>Cyanophyceae</taxon>
        <taxon>Oscillatoriophycideae</taxon>
        <taxon>Oscillatoriales</taxon>
        <taxon>Sirenicapillariaceae</taxon>
        <taxon>Limnoraphis</taxon>
    </lineage>
</organism>
<accession>A0A0F5YBG3</accession>
<name>A0A0F5YBG3_9CYAN</name>
<proteinExistence type="predicted"/>
<dbReference type="PATRIC" id="fig|1637645.4.peg.2396"/>
<reference evidence="1 2" key="1">
    <citation type="submission" date="2015-06" db="EMBL/GenBank/DDBJ databases">
        <title>Draft genome assembly of filamentous brackish cyanobacterium Limnoraphis robusta strain CS-951.</title>
        <authorList>
            <person name="Willis A."/>
            <person name="Parks M."/>
            <person name="Burford M.A."/>
        </authorList>
    </citation>
    <scope>NUCLEOTIDE SEQUENCE [LARGE SCALE GENOMIC DNA]</scope>
    <source>
        <strain evidence="1 2">CS-951</strain>
    </source>
</reference>
<dbReference type="EMBL" id="LATL02000119">
    <property type="protein sequence ID" value="KKD35972.1"/>
    <property type="molecule type" value="Genomic_DNA"/>
</dbReference>
<comment type="caution">
    <text evidence="1">The sequence shown here is derived from an EMBL/GenBank/DDBJ whole genome shotgun (WGS) entry which is preliminary data.</text>
</comment>